<protein>
    <submittedName>
        <fullName evidence="2">Uncharacterized protein</fullName>
    </submittedName>
</protein>
<keyword evidence="3" id="KW-1185">Reference proteome</keyword>
<name>A0AAD8PSH9_9PEZI</name>
<reference evidence="2" key="1">
    <citation type="submission" date="2021-06" db="EMBL/GenBank/DDBJ databases">
        <title>Comparative genomics, transcriptomics and evolutionary studies reveal genomic signatures of adaptation to plant cell wall in hemibiotrophic fungi.</title>
        <authorList>
            <consortium name="DOE Joint Genome Institute"/>
            <person name="Baroncelli R."/>
            <person name="Diaz J.F."/>
            <person name="Benocci T."/>
            <person name="Peng M."/>
            <person name="Battaglia E."/>
            <person name="Haridas S."/>
            <person name="Andreopoulos W."/>
            <person name="Labutti K."/>
            <person name="Pangilinan J."/>
            <person name="Floch G.L."/>
            <person name="Makela M.R."/>
            <person name="Henrissat B."/>
            <person name="Grigoriev I.V."/>
            <person name="Crouch J.A."/>
            <person name="De Vries R.P."/>
            <person name="Sukno S.A."/>
            <person name="Thon M.R."/>
        </authorList>
    </citation>
    <scope>NUCLEOTIDE SEQUENCE</scope>
    <source>
        <strain evidence="2">CBS 125086</strain>
    </source>
</reference>
<sequence>MVSTGTGTSPTHTQGVPASPERQARPRSSGFFWGVPPADNFDTQFTPQSVPPPGTNGKG</sequence>
<proteinExistence type="predicted"/>
<feature type="region of interest" description="Disordered" evidence="1">
    <location>
        <begin position="1"/>
        <end position="59"/>
    </location>
</feature>
<evidence type="ECO:0000313" key="3">
    <source>
        <dbReference type="Proteomes" id="UP001230504"/>
    </source>
</evidence>
<dbReference type="AlphaFoldDB" id="A0AAD8PSH9"/>
<gene>
    <name evidence="2" type="ORF">LY79DRAFT_564137</name>
</gene>
<organism evidence="2 3">
    <name type="scientific">Colletotrichum navitas</name>
    <dbReference type="NCBI Taxonomy" id="681940"/>
    <lineage>
        <taxon>Eukaryota</taxon>
        <taxon>Fungi</taxon>
        <taxon>Dikarya</taxon>
        <taxon>Ascomycota</taxon>
        <taxon>Pezizomycotina</taxon>
        <taxon>Sordariomycetes</taxon>
        <taxon>Hypocreomycetidae</taxon>
        <taxon>Glomerellales</taxon>
        <taxon>Glomerellaceae</taxon>
        <taxon>Colletotrichum</taxon>
        <taxon>Colletotrichum graminicola species complex</taxon>
    </lineage>
</organism>
<dbReference type="EMBL" id="JAHLJV010000066">
    <property type="protein sequence ID" value="KAK1579432.1"/>
    <property type="molecule type" value="Genomic_DNA"/>
</dbReference>
<evidence type="ECO:0000256" key="1">
    <source>
        <dbReference type="SAM" id="MobiDB-lite"/>
    </source>
</evidence>
<dbReference type="Proteomes" id="UP001230504">
    <property type="component" value="Unassembled WGS sequence"/>
</dbReference>
<evidence type="ECO:0000313" key="2">
    <source>
        <dbReference type="EMBL" id="KAK1579432.1"/>
    </source>
</evidence>
<dbReference type="GeneID" id="85442858"/>
<comment type="caution">
    <text evidence="2">The sequence shown here is derived from an EMBL/GenBank/DDBJ whole genome shotgun (WGS) entry which is preliminary data.</text>
</comment>
<feature type="compositionally biased region" description="Pro residues" evidence="1">
    <location>
        <begin position="49"/>
        <end position="59"/>
    </location>
</feature>
<accession>A0AAD8PSH9</accession>
<feature type="compositionally biased region" description="Polar residues" evidence="1">
    <location>
        <begin position="1"/>
        <end position="16"/>
    </location>
</feature>
<dbReference type="RefSeq" id="XP_060410556.1">
    <property type="nucleotide sequence ID" value="XM_060558618.1"/>
</dbReference>